<keyword evidence="1" id="KW-1133">Transmembrane helix</keyword>
<protein>
    <submittedName>
        <fullName evidence="2">Uncharacterized protein</fullName>
    </submittedName>
</protein>
<keyword evidence="3" id="KW-1185">Reference proteome</keyword>
<evidence type="ECO:0000313" key="3">
    <source>
        <dbReference type="Proteomes" id="UP001469553"/>
    </source>
</evidence>
<evidence type="ECO:0000256" key="1">
    <source>
        <dbReference type="SAM" id="Phobius"/>
    </source>
</evidence>
<accession>A0ABV0YHE1</accession>
<keyword evidence="1" id="KW-0472">Membrane</keyword>
<organism evidence="2 3">
    <name type="scientific">Ameca splendens</name>
    <dbReference type="NCBI Taxonomy" id="208324"/>
    <lineage>
        <taxon>Eukaryota</taxon>
        <taxon>Metazoa</taxon>
        <taxon>Chordata</taxon>
        <taxon>Craniata</taxon>
        <taxon>Vertebrata</taxon>
        <taxon>Euteleostomi</taxon>
        <taxon>Actinopterygii</taxon>
        <taxon>Neopterygii</taxon>
        <taxon>Teleostei</taxon>
        <taxon>Neoteleostei</taxon>
        <taxon>Acanthomorphata</taxon>
        <taxon>Ovalentaria</taxon>
        <taxon>Atherinomorphae</taxon>
        <taxon>Cyprinodontiformes</taxon>
        <taxon>Goodeidae</taxon>
        <taxon>Ameca</taxon>
    </lineage>
</organism>
<evidence type="ECO:0000313" key="2">
    <source>
        <dbReference type="EMBL" id="MEQ2293040.1"/>
    </source>
</evidence>
<gene>
    <name evidence="2" type="ORF">AMECASPLE_029144</name>
</gene>
<keyword evidence="1" id="KW-0812">Transmembrane</keyword>
<dbReference type="Proteomes" id="UP001469553">
    <property type="component" value="Unassembled WGS sequence"/>
</dbReference>
<sequence length="106" mass="11308">MSMHHTVTNQILVGAPFAIITASMQCGMEVISLLLCSGLIEAQVALVMAFSLSTSLPSSSRQYSIDMEFRSGQFTGQSNTETPCSLKHILVILAGLSFSSTIFSST</sequence>
<name>A0ABV0YHE1_9TELE</name>
<reference evidence="2 3" key="1">
    <citation type="submission" date="2021-06" db="EMBL/GenBank/DDBJ databases">
        <authorList>
            <person name="Palmer J.M."/>
        </authorList>
    </citation>
    <scope>NUCLEOTIDE SEQUENCE [LARGE SCALE GENOMIC DNA]</scope>
    <source>
        <strain evidence="2 3">AS_MEX2019</strain>
        <tissue evidence="2">Muscle</tissue>
    </source>
</reference>
<dbReference type="EMBL" id="JAHRIP010031511">
    <property type="protein sequence ID" value="MEQ2293040.1"/>
    <property type="molecule type" value="Genomic_DNA"/>
</dbReference>
<proteinExistence type="predicted"/>
<feature type="transmembrane region" description="Helical" evidence="1">
    <location>
        <begin position="30"/>
        <end position="52"/>
    </location>
</feature>
<comment type="caution">
    <text evidence="2">The sequence shown here is derived from an EMBL/GenBank/DDBJ whole genome shotgun (WGS) entry which is preliminary data.</text>
</comment>